<name>A0A955L2U7_9BACT</name>
<accession>A0A955L2U7</accession>
<dbReference type="Gene3D" id="3.30.530.20">
    <property type="match status" value="1"/>
</dbReference>
<comment type="caution">
    <text evidence="1">The sequence shown here is derived from an EMBL/GenBank/DDBJ whole genome shotgun (WGS) entry which is preliminary data.</text>
</comment>
<dbReference type="Pfam" id="PF10604">
    <property type="entry name" value="Polyketide_cyc2"/>
    <property type="match status" value="1"/>
</dbReference>
<evidence type="ECO:0000313" key="2">
    <source>
        <dbReference type="Proteomes" id="UP000782843"/>
    </source>
</evidence>
<protein>
    <submittedName>
        <fullName evidence="1">SRPBCC family protein</fullName>
    </submittedName>
</protein>
<dbReference type="InterPro" id="IPR023393">
    <property type="entry name" value="START-like_dom_sf"/>
</dbReference>
<organism evidence="1 2">
    <name type="scientific">Candidatus Dojkabacteria bacterium</name>
    <dbReference type="NCBI Taxonomy" id="2099670"/>
    <lineage>
        <taxon>Bacteria</taxon>
        <taxon>Candidatus Dojkabacteria</taxon>
    </lineage>
</organism>
<reference evidence="1" key="1">
    <citation type="submission" date="2020-04" db="EMBL/GenBank/DDBJ databases">
        <authorList>
            <person name="Zhang T."/>
        </authorList>
    </citation>
    <scope>NUCLEOTIDE SEQUENCE</scope>
    <source>
        <strain evidence="1">HKST-UBA10</strain>
    </source>
</reference>
<gene>
    <name evidence="1" type="ORF">KC660_00600</name>
</gene>
<reference evidence="1" key="2">
    <citation type="journal article" date="2021" name="Microbiome">
        <title>Successional dynamics and alternative stable states in a saline activated sludge microbial community over 9 years.</title>
        <authorList>
            <person name="Wang Y."/>
            <person name="Ye J."/>
            <person name="Ju F."/>
            <person name="Liu L."/>
            <person name="Boyd J.A."/>
            <person name="Deng Y."/>
            <person name="Parks D.H."/>
            <person name="Jiang X."/>
            <person name="Yin X."/>
            <person name="Woodcroft B.J."/>
            <person name="Tyson G.W."/>
            <person name="Hugenholtz P."/>
            <person name="Polz M.F."/>
            <person name="Zhang T."/>
        </authorList>
    </citation>
    <scope>NUCLEOTIDE SEQUENCE</scope>
    <source>
        <strain evidence="1">HKST-UBA10</strain>
    </source>
</reference>
<dbReference type="EMBL" id="JAGQLG010000019">
    <property type="protein sequence ID" value="MCA9381890.1"/>
    <property type="molecule type" value="Genomic_DNA"/>
</dbReference>
<dbReference type="InterPro" id="IPR019587">
    <property type="entry name" value="Polyketide_cyclase/dehydratase"/>
</dbReference>
<evidence type="ECO:0000313" key="1">
    <source>
        <dbReference type="EMBL" id="MCA9381890.1"/>
    </source>
</evidence>
<sequence>MINTNSTLYSKSSLLINSPLSHVWSVQTNIKQWPKWQKNITNVQALDNVSKGSTFKWKASGLAITSKVEEFKEERVIGWSGKSIGMTANHWWYFESEGNSTRVTTEESLNGWLAQIFKIVMPGFLDKSLKDALEKLKVESERIHK</sequence>
<proteinExistence type="predicted"/>
<dbReference type="SUPFAM" id="SSF55961">
    <property type="entry name" value="Bet v1-like"/>
    <property type="match status" value="1"/>
</dbReference>
<dbReference type="AlphaFoldDB" id="A0A955L2U7"/>
<dbReference type="Proteomes" id="UP000782843">
    <property type="component" value="Unassembled WGS sequence"/>
</dbReference>